<dbReference type="GO" id="GO:0044773">
    <property type="term" value="P:mitotic DNA damage checkpoint signaling"/>
    <property type="evidence" value="ECO:0007669"/>
    <property type="project" value="TreeGrafter"/>
</dbReference>
<dbReference type="Pfam" id="PF00069">
    <property type="entry name" value="Pkinase"/>
    <property type="match status" value="1"/>
</dbReference>
<dbReference type="PROSITE" id="PS50011">
    <property type="entry name" value="PROTEIN_KINASE_DOM"/>
    <property type="match status" value="1"/>
</dbReference>
<dbReference type="SMART" id="SM00220">
    <property type="entry name" value="S_TKc"/>
    <property type="match status" value="1"/>
</dbReference>
<name>A0A9P9AKE2_9HYPO</name>
<dbReference type="InterPro" id="IPR000719">
    <property type="entry name" value="Prot_kinase_dom"/>
</dbReference>
<dbReference type="AlphaFoldDB" id="A0A9P9AKE2"/>
<dbReference type="Gene3D" id="1.10.510.10">
    <property type="entry name" value="Transferase(Phosphotransferase) domain 1"/>
    <property type="match status" value="1"/>
</dbReference>
<keyword evidence="2" id="KW-0418">Kinase</keyword>
<evidence type="ECO:0000313" key="2">
    <source>
        <dbReference type="EMBL" id="KAH6880704.1"/>
    </source>
</evidence>
<dbReference type="PANTHER" id="PTHR44167">
    <property type="entry name" value="OVARIAN-SPECIFIC SERINE/THREONINE-PROTEIN KINASE LOK-RELATED"/>
    <property type="match status" value="1"/>
</dbReference>
<dbReference type="GO" id="GO:0005634">
    <property type="term" value="C:nucleus"/>
    <property type="evidence" value="ECO:0007669"/>
    <property type="project" value="TreeGrafter"/>
</dbReference>
<dbReference type="GO" id="GO:0004674">
    <property type="term" value="F:protein serine/threonine kinase activity"/>
    <property type="evidence" value="ECO:0007669"/>
    <property type="project" value="TreeGrafter"/>
</dbReference>
<dbReference type="Gene3D" id="3.30.200.20">
    <property type="entry name" value="Phosphorylase Kinase, domain 1"/>
    <property type="match status" value="1"/>
</dbReference>
<proteinExistence type="predicted"/>
<dbReference type="InterPro" id="IPR008271">
    <property type="entry name" value="Ser/Thr_kinase_AS"/>
</dbReference>
<gene>
    <name evidence="2" type="ORF">B0T10DRAFT_142496</name>
</gene>
<organism evidence="2 3">
    <name type="scientific">Thelonectria olida</name>
    <dbReference type="NCBI Taxonomy" id="1576542"/>
    <lineage>
        <taxon>Eukaryota</taxon>
        <taxon>Fungi</taxon>
        <taxon>Dikarya</taxon>
        <taxon>Ascomycota</taxon>
        <taxon>Pezizomycotina</taxon>
        <taxon>Sordariomycetes</taxon>
        <taxon>Hypocreomycetidae</taxon>
        <taxon>Hypocreales</taxon>
        <taxon>Nectriaceae</taxon>
        <taxon>Thelonectria</taxon>
    </lineage>
</organism>
<comment type="caution">
    <text evidence="2">The sequence shown here is derived from an EMBL/GenBank/DDBJ whole genome shotgun (WGS) entry which is preliminary data.</text>
</comment>
<dbReference type="OrthoDB" id="248923at2759"/>
<dbReference type="GO" id="GO:0005524">
    <property type="term" value="F:ATP binding"/>
    <property type="evidence" value="ECO:0007669"/>
    <property type="project" value="InterPro"/>
</dbReference>
<dbReference type="PANTHER" id="PTHR44167:SF30">
    <property type="entry name" value="PHOSPHORYLASE KINASE"/>
    <property type="match status" value="1"/>
</dbReference>
<dbReference type="EMBL" id="JAGPYM010000025">
    <property type="protein sequence ID" value="KAH6880704.1"/>
    <property type="molecule type" value="Genomic_DNA"/>
</dbReference>
<reference evidence="2 3" key="1">
    <citation type="journal article" date="2021" name="Nat. Commun.">
        <title>Genetic determinants of endophytism in the Arabidopsis root mycobiome.</title>
        <authorList>
            <person name="Mesny F."/>
            <person name="Miyauchi S."/>
            <person name="Thiergart T."/>
            <person name="Pickel B."/>
            <person name="Atanasova L."/>
            <person name="Karlsson M."/>
            <person name="Huettel B."/>
            <person name="Barry K.W."/>
            <person name="Haridas S."/>
            <person name="Chen C."/>
            <person name="Bauer D."/>
            <person name="Andreopoulos W."/>
            <person name="Pangilinan J."/>
            <person name="LaButti K."/>
            <person name="Riley R."/>
            <person name="Lipzen A."/>
            <person name="Clum A."/>
            <person name="Drula E."/>
            <person name="Henrissat B."/>
            <person name="Kohler A."/>
            <person name="Grigoriev I.V."/>
            <person name="Martin F.M."/>
            <person name="Hacquard S."/>
        </authorList>
    </citation>
    <scope>NUCLEOTIDE SEQUENCE [LARGE SCALE GENOMIC DNA]</scope>
    <source>
        <strain evidence="2 3">MPI-CAGE-CH-0241</strain>
    </source>
</reference>
<feature type="domain" description="Protein kinase" evidence="1">
    <location>
        <begin position="211"/>
        <end position="502"/>
    </location>
</feature>
<keyword evidence="3" id="KW-1185">Reference proteome</keyword>
<keyword evidence="2" id="KW-0808">Transferase</keyword>
<dbReference type="CDD" id="cd00180">
    <property type="entry name" value="PKc"/>
    <property type="match status" value="1"/>
</dbReference>
<accession>A0A9P9AKE2</accession>
<evidence type="ECO:0000313" key="3">
    <source>
        <dbReference type="Proteomes" id="UP000777438"/>
    </source>
</evidence>
<dbReference type="SUPFAM" id="SSF56112">
    <property type="entry name" value="Protein kinase-like (PK-like)"/>
    <property type="match status" value="1"/>
</dbReference>
<evidence type="ECO:0000259" key="1">
    <source>
        <dbReference type="PROSITE" id="PS50011"/>
    </source>
</evidence>
<dbReference type="Proteomes" id="UP000777438">
    <property type="component" value="Unassembled WGS sequence"/>
</dbReference>
<dbReference type="InterPro" id="IPR011009">
    <property type="entry name" value="Kinase-like_dom_sf"/>
</dbReference>
<dbReference type="PROSITE" id="PS00108">
    <property type="entry name" value="PROTEIN_KINASE_ST"/>
    <property type="match status" value="1"/>
</dbReference>
<sequence>MNARVMAAPAQTTDSHLWKRLDGLLHRNDEASQRLETWAGRQETADAPLTALLCKQIKTLATQIHKLKAEAEAFCLNTDNGVPPDYVAPLPNSLELALHHAKLRLSKTLELLDFHMKEKRRGPDGALNALFASKFILHYNNHYDPGASSYWNEDKLLRVGLEMKGLANELVHGSDPGRIEPLWARMIDCYEQFRPRYVHTYETLAETPYLVDSAGKVFSGSSGVVQKVIHRRRREALAMKTFPNVFAAKDVTKILREVGILEVSSHKNIVRLIECFRTEDEDQSLHLVMAPWAPYTVLNFLHSSDIARGKRCPWFKVGTSKSDSCIYRIMYELADAVGYLHSLSIKHKDLKPENILLHGEGGDQITPLVTDVGVSKIYVPGGPTNYKDSTYEYLAPEQHEMKESTLKSDVWQLGCCFAELLALAKGGTRAVETLHDSFIRDEEDCACSIATEHDYFMKALAKICLPGNSAQKRAYATVAGMLDPNPLNRINIQVVQGAMAKLPGIRT</sequence>
<protein>
    <submittedName>
        <fullName evidence="2">Kinase-like domain-containing protein</fullName>
    </submittedName>
</protein>